<dbReference type="GO" id="GO:0044773">
    <property type="term" value="P:mitotic DNA damage checkpoint signaling"/>
    <property type="evidence" value="ECO:0007669"/>
    <property type="project" value="TreeGrafter"/>
</dbReference>
<dbReference type="InterPro" id="IPR011009">
    <property type="entry name" value="Kinase-like_dom_sf"/>
</dbReference>
<feature type="compositionally biased region" description="Low complexity" evidence="2">
    <location>
        <begin position="575"/>
        <end position="626"/>
    </location>
</feature>
<protein>
    <recommendedName>
        <fullName evidence="3">Protein kinase domain-containing protein</fullName>
    </recommendedName>
</protein>
<reference evidence="4" key="1">
    <citation type="submission" date="2021-03" db="EMBL/GenBank/DDBJ databases">
        <title>Revisited historic fungal species revealed as producer of novel bioactive compounds through whole genome sequencing and comparative genomics.</title>
        <authorList>
            <person name="Vignolle G.A."/>
            <person name="Hochenegger N."/>
            <person name="Mach R.L."/>
            <person name="Mach-Aigner A.R."/>
            <person name="Javad Rahimi M."/>
            <person name="Salim K.A."/>
            <person name="Chan C.M."/>
            <person name="Lim L.B.L."/>
            <person name="Cai F."/>
            <person name="Druzhinina I.S."/>
            <person name="U'Ren J.M."/>
            <person name="Derntl C."/>
        </authorList>
    </citation>
    <scope>NUCLEOTIDE SEQUENCE</scope>
    <source>
        <strain evidence="4">TUCIM 5799</strain>
    </source>
</reference>
<organism evidence="4 5">
    <name type="scientific">Neoarthrinium moseri</name>
    <dbReference type="NCBI Taxonomy" id="1658444"/>
    <lineage>
        <taxon>Eukaryota</taxon>
        <taxon>Fungi</taxon>
        <taxon>Dikarya</taxon>
        <taxon>Ascomycota</taxon>
        <taxon>Pezizomycotina</taxon>
        <taxon>Sordariomycetes</taxon>
        <taxon>Xylariomycetidae</taxon>
        <taxon>Amphisphaeriales</taxon>
        <taxon>Apiosporaceae</taxon>
        <taxon>Neoarthrinium</taxon>
    </lineage>
</organism>
<keyword evidence="5" id="KW-1185">Reference proteome</keyword>
<evidence type="ECO:0000313" key="5">
    <source>
        <dbReference type="Proteomes" id="UP000829685"/>
    </source>
</evidence>
<evidence type="ECO:0000256" key="1">
    <source>
        <dbReference type="SAM" id="Coils"/>
    </source>
</evidence>
<feature type="region of interest" description="Disordered" evidence="2">
    <location>
        <begin position="466"/>
        <end position="648"/>
    </location>
</feature>
<dbReference type="SUPFAM" id="SSF56112">
    <property type="entry name" value="Protein kinase-like (PK-like)"/>
    <property type="match status" value="1"/>
</dbReference>
<feature type="coiled-coil region" evidence="1">
    <location>
        <begin position="88"/>
        <end position="122"/>
    </location>
</feature>
<dbReference type="GO" id="GO:0005524">
    <property type="term" value="F:ATP binding"/>
    <property type="evidence" value="ECO:0007669"/>
    <property type="project" value="InterPro"/>
</dbReference>
<dbReference type="PANTHER" id="PTHR44167:SF24">
    <property type="entry name" value="SERINE_THREONINE-PROTEIN KINASE CHK2"/>
    <property type="match status" value="1"/>
</dbReference>
<name>A0A9P9WXJ1_9PEZI</name>
<evidence type="ECO:0000259" key="3">
    <source>
        <dbReference type="PROSITE" id="PS50011"/>
    </source>
</evidence>
<dbReference type="GO" id="GO:0005737">
    <property type="term" value="C:cytoplasm"/>
    <property type="evidence" value="ECO:0007669"/>
    <property type="project" value="TreeGrafter"/>
</dbReference>
<dbReference type="CDD" id="cd00180">
    <property type="entry name" value="PKc"/>
    <property type="match status" value="1"/>
</dbReference>
<dbReference type="Gene3D" id="1.10.510.10">
    <property type="entry name" value="Transferase(Phosphotransferase) domain 1"/>
    <property type="match status" value="2"/>
</dbReference>
<accession>A0A9P9WXJ1</accession>
<dbReference type="PANTHER" id="PTHR44167">
    <property type="entry name" value="OVARIAN-SPECIFIC SERINE/THREONINE-PROTEIN KINASE LOK-RELATED"/>
    <property type="match status" value="1"/>
</dbReference>
<sequence>MGDAVNGWQTVLPTTRVDRLERVQRETVERQALDSWAKLDGDWSGYGKHTTEYAQAKKLHSKLRAAVIQPLGRGGQGEVEKLKYTHKNRSVELARKRLRGVIEELREEADILEQLCHDHIVRLIGTYGYHPKELYLLLWPAATRDLADLLKDLDDLRFDGGDREDILERLQDLDLTNTAAIDNVYAITNPSRDSSDHCPLSYLQRIMGCLTDAIGYCHDQNIRHLDLKPENILVSPGRVHLADFGISRDVSDQEQTNTFLEIGTKKWFAPERFPSDQGWSMQAADVYSLGLIFLNISAVIYGARQAHLFDILKQVDWQIKLRQLDAYLEDLQKLALATQEFADDKANTFAPKHVVGLIRCMTSLDKSKRPDTAKVNAELVRLGGLEQIYHNSCCKRPARVLVQLLDREYAQASMERDRLAEENERIGRQLQVYKDRDDMYDLRIRNEREKHAKDRERLLKQLEEEQKHRRQLEAQLRGPEQHRRHRSSVTAPERSASGGLMMKTTRQPAKSPSQQPSKPVTTPSVNNPPLLRSPTSNTGKGPTSDLRKSTDSLAGSGLLRTSTSASRLPQPVKPSTPIRSSTPSTPRDTNLTDTTTTSMASSLFSRSSRRTTGSGLSPNPSPSSSNILARPDAQPEGSAAPDATAKLPPLSSYFPRGLEAPRHVVIAESEAGSVGTDLAELDLLHDNQSQAGTDASDLPGPTRVPSLPVDKSWAAIAGDRRGLANMISAVTSKKKKT</sequence>
<dbReference type="CDD" id="cd22249">
    <property type="entry name" value="UDM1_RNF168_RNF169-like"/>
    <property type="match status" value="1"/>
</dbReference>
<dbReference type="SMART" id="SM00220">
    <property type="entry name" value="S_TKc"/>
    <property type="match status" value="1"/>
</dbReference>
<dbReference type="PROSITE" id="PS50011">
    <property type="entry name" value="PROTEIN_KINASE_DOM"/>
    <property type="match status" value="1"/>
</dbReference>
<feature type="region of interest" description="Disordered" evidence="2">
    <location>
        <begin position="686"/>
        <end position="706"/>
    </location>
</feature>
<dbReference type="InterPro" id="IPR008271">
    <property type="entry name" value="Ser/Thr_kinase_AS"/>
</dbReference>
<evidence type="ECO:0000256" key="2">
    <source>
        <dbReference type="SAM" id="MobiDB-lite"/>
    </source>
</evidence>
<dbReference type="PROSITE" id="PS00108">
    <property type="entry name" value="PROTEIN_KINASE_ST"/>
    <property type="match status" value="1"/>
</dbReference>
<proteinExistence type="predicted"/>
<comment type="caution">
    <text evidence="4">The sequence shown here is derived from an EMBL/GenBank/DDBJ whole genome shotgun (WGS) entry which is preliminary data.</text>
</comment>
<feature type="domain" description="Protein kinase" evidence="3">
    <location>
        <begin position="65"/>
        <end position="382"/>
    </location>
</feature>
<evidence type="ECO:0000313" key="4">
    <source>
        <dbReference type="EMBL" id="KAI1880950.1"/>
    </source>
</evidence>
<dbReference type="Proteomes" id="UP000829685">
    <property type="component" value="Unassembled WGS sequence"/>
</dbReference>
<dbReference type="InterPro" id="IPR000719">
    <property type="entry name" value="Prot_kinase_dom"/>
</dbReference>
<keyword evidence="1" id="KW-0175">Coiled coil</keyword>
<dbReference type="GO" id="GO:0004674">
    <property type="term" value="F:protein serine/threonine kinase activity"/>
    <property type="evidence" value="ECO:0007669"/>
    <property type="project" value="TreeGrafter"/>
</dbReference>
<feature type="compositionally biased region" description="Low complexity" evidence="2">
    <location>
        <begin position="510"/>
        <end position="524"/>
    </location>
</feature>
<dbReference type="GO" id="GO:0005634">
    <property type="term" value="C:nucleus"/>
    <property type="evidence" value="ECO:0007669"/>
    <property type="project" value="TreeGrafter"/>
</dbReference>
<dbReference type="Pfam" id="PF00069">
    <property type="entry name" value="Pkinase"/>
    <property type="match status" value="1"/>
</dbReference>
<dbReference type="AlphaFoldDB" id="A0A9P9WXJ1"/>
<gene>
    <name evidence="4" type="ORF">JX265_001190</name>
</gene>
<dbReference type="EMBL" id="JAFIMR010000002">
    <property type="protein sequence ID" value="KAI1880950.1"/>
    <property type="molecule type" value="Genomic_DNA"/>
</dbReference>